<protein>
    <recommendedName>
        <fullName evidence="2">PhoD-like phosphatase metallophosphatase domain-containing protein</fullName>
    </recommendedName>
</protein>
<reference evidence="1" key="1">
    <citation type="submission" date="2018-05" db="EMBL/GenBank/DDBJ databases">
        <authorList>
            <person name="Lanie J.A."/>
            <person name="Ng W.-L."/>
            <person name="Kazmierczak K.M."/>
            <person name="Andrzejewski T.M."/>
            <person name="Davidsen T.M."/>
            <person name="Wayne K.J."/>
            <person name="Tettelin H."/>
            <person name="Glass J.I."/>
            <person name="Rusch D."/>
            <person name="Podicherti R."/>
            <person name="Tsui H.-C.T."/>
            <person name="Winkler M.E."/>
        </authorList>
    </citation>
    <scope>NUCLEOTIDE SEQUENCE</scope>
</reference>
<dbReference type="AlphaFoldDB" id="A0A381WHN0"/>
<dbReference type="Gene3D" id="3.60.21.70">
    <property type="entry name" value="PhoD-like phosphatase"/>
    <property type="match status" value="1"/>
</dbReference>
<proteinExistence type="predicted"/>
<dbReference type="InterPro" id="IPR038607">
    <property type="entry name" value="PhoD-like_sf"/>
</dbReference>
<dbReference type="InterPro" id="IPR029052">
    <property type="entry name" value="Metallo-depent_PP-like"/>
</dbReference>
<gene>
    <name evidence="1" type="ORF">METZ01_LOCUS104287</name>
</gene>
<accession>A0A381WHN0</accession>
<dbReference type="EMBL" id="UINC01011689">
    <property type="protein sequence ID" value="SVA51433.1"/>
    <property type="molecule type" value="Genomic_DNA"/>
</dbReference>
<organism evidence="1">
    <name type="scientific">marine metagenome</name>
    <dbReference type="NCBI Taxonomy" id="408172"/>
    <lineage>
        <taxon>unclassified sequences</taxon>
        <taxon>metagenomes</taxon>
        <taxon>ecological metagenomes</taxon>
    </lineage>
</organism>
<name>A0A381WHN0_9ZZZZ</name>
<sequence length="526" mass="58865">MSRRKFIRDSGLLSASLMLPSLARSEDNWSGGQIQHLVPLSNHDRIMLKVSFAEPQQRPSLRIGQRSFGGIKTDTLGRFWTFHAEGLESMQEYELTLEQQGNQYANSWPLSTAPVPEADAESMRILVFTCAGGPDNARTDTGIWRYLPVSTRQRMFQRALSFAPDLAIGIGDQVYWDQNVARRWRGDERGQANRQRIWGKYGSFDEDLPVFGSLNESTLTGCLDEQIASLYSTTFRSVPLILTQDDHDYFENDEGTDDIVTFPPRNFTARLGRASQLLYFPEFLPEINRPAHLAGSSSSGISGSYGSYRWGSLLELLMYDCRRFITLAGPTAVLIEGQAERWIASRTADEITRHLIHIPSTPFGWSAGKWGEWYPDYLQASGQLGLEVPKPYWQPGWFAQHQRILSSISSQEDRIPIVLSGDLHAIGSGLITRSGELNFDNPVQTILAGPIGTGTGWPSSARGIGATVPVDLEMEERASPIENNGFSIFDIDTDSIEVRQFAWLPEQGLDAIDNLQPFSTFRLSRS</sequence>
<evidence type="ECO:0008006" key="2">
    <source>
        <dbReference type="Google" id="ProtNLM"/>
    </source>
</evidence>
<evidence type="ECO:0000313" key="1">
    <source>
        <dbReference type="EMBL" id="SVA51433.1"/>
    </source>
</evidence>
<dbReference type="SUPFAM" id="SSF56300">
    <property type="entry name" value="Metallo-dependent phosphatases"/>
    <property type="match status" value="1"/>
</dbReference>